<gene>
    <name evidence="1" type="ORF">M6B22_10980</name>
</gene>
<organism evidence="1 2">
    <name type="scientific">Jatrophihabitans cynanchi</name>
    <dbReference type="NCBI Taxonomy" id="2944128"/>
    <lineage>
        <taxon>Bacteria</taxon>
        <taxon>Bacillati</taxon>
        <taxon>Actinomycetota</taxon>
        <taxon>Actinomycetes</taxon>
        <taxon>Jatrophihabitantales</taxon>
        <taxon>Jatrophihabitantaceae</taxon>
        <taxon>Jatrophihabitans</taxon>
    </lineage>
</organism>
<keyword evidence="2" id="KW-1185">Reference proteome</keyword>
<evidence type="ECO:0000313" key="1">
    <source>
        <dbReference type="EMBL" id="WAX55083.1"/>
    </source>
</evidence>
<evidence type="ECO:0000313" key="2">
    <source>
        <dbReference type="Proteomes" id="UP001164693"/>
    </source>
</evidence>
<reference evidence="1" key="1">
    <citation type="submission" date="2022-05" db="EMBL/GenBank/DDBJ databases">
        <title>Jatrophihabitans sp. SB3-54 whole genome sequence.</title>
        <authorList>
            <person name="Suh M.K."/>
            <person name="Eom M.K."/>
            <person name="Kim J.S."/>
            <person name="Kim H.S."/>
            <person name="Do H.E."/>
            <person name="Shin Y.K."/>
            <person name="Lee J.-S."/>
        </authorList>
    </citation>
    <scope>NUCLEOTIDE SEQUENCE</scope>
    <source>
        <strain evidence="1">SB3-54</strain>
    </source>
</reference>
<sequence>MTGRIAGMAMDGTPVSDADMARMQAEDELHAQWRRRAVRVVAASAQDTSDCRMLLSILGLDDDVVAARADRPERRARRRRAAAA</sequence>
<proteinExistence type="predicted"/>
<dbReference type="Proteomes" id="UP001164693">
    <property type="component" value="Chromosome"/>
</dbReference>
<dbReference type="EMBL" id="CP097463">
    <property type="protein sequence ID" value="WAX55083.1"/>
    <property type="molecule type" value="Genomic_DNA"/>
</dbReference>
<protein>
    <submittedName>
        <fullName evidence="1">Uncharacterized protein</fullName>
    </submittedName>
</protein>
<accession>A0ABY7JRW3</accession>
<name>A0ABY7JRW3_9ACTN</name>
<dbReference type="RefSeq" id="WP_269441585.1">
    <property type="nucleotide sequence ID" value="NZ_CP097463.1"/>
</dbReference>